<dbReference type="GO" id="GO:0005634">
    <property type="term" value="C:nucleus"/>
    <property type="evidence" value="ECO:0007669"/>
    <property type="project" value="TreeGrafter"/>
</dbReference>
<proteinExistence type="inferred from homology"/>
<dbReference type="Proteomes" id="UP001153712">
    <property type="component" value="Chromosome 2"/>
</dbReference>
<dbReference type="InterPro" id="IPR044929">
    <property type="entry name" value="DNA/RNA_non-sp_Endonuclease_sf"/>
</dbReference>
<dbReference type="GO" id="GO:0003676">
    <property type="term" value="F:nucleic acid binding"/>
    <property type="evidence" value="ECO:0007669"/>
    <property type="project" value="InterPro"/>
</dbReference>
<dbReference type="SUPFAM" id="SSF54060">
    <property type="entry name" value="His-Me finger endonucleases"/>
    <property type="match status" value="1"/>
</dbReference>
<feature type="domain" description="DNA/RNA non-specific endonuclease/pyrophosphatase/phosphodiesterase" evidence="7">
    <location>
        <begin position="141"/>
        <end position="386"/>
    </location>
</feature>
<evidence type="ECO:0000313" key="9">
    <source>
        <dbReference type="Proteomes" id="UP001153712"/>
    </source>
</evidence>
<gene>
    <name evidence="8" type="ORF">PHYEVI_LOCUS4585</name>
</gene>
<evidence type="ECO:0000256" key="4">
    <source>
        <dbReference type="PIRSR" id="PIRSR640255-1"/>
    </source>
</evidence>
<dbReference type="Gene3D" id="3.40.570.10">
    <property type="entry name" value="Extracellular Endonuclease, subunit A"/>
    <property type="match status" value="1"/>
</dbReference>
<dbReference type="GO" id="GO:0046872">
    <property type="term" value="F:metal ion binding"/>
    <property type="evidence" value="ECO:0007669"/>
    <property type="project" value="UniProtKB-KW"/>
</dbReference>
<reference evidence="8" key="1">
    <citation type="submission" date="2022-01" db="EMBL/GenBank/DDBJ databases">
        <authorList>
            <person name="King R."/>
        </authorList>
    </citation>
    <scope>NUCLEOTIDE SEQUENCE</scope>
</reference>
<keyword evidence="6" id="KW-0732">Signal</keyword>
<dbReference type="Pfam" id="PF01223">
    <property type="entry name" value="Endonuclease_NS"/>
    <property type="match status" value="1"/>
</dbReference>
<dbReference type="FunFam" id="3.40.570.10:FF:000007">
    <property type="entry name" value="Alkaline nuclease"/>
    <property type="match status" value="1"/>
</dbReference>
<evidence type="ECO:0000256" key="2">
    <source>
        <dbReference type="ARBA" id="ARBA00022722"/>
    </source>
</evidence>
<keyword evidence="9" id="KW-1185">Reference proteome</keyword>
<evidence type="ECO:0000313" key="8">
    <source>
        <dbReference type="EMBL" id="CAG9858194.1"/>
    </source>
</evidence>
<evidence type="ECO:0000256" key="5">
    <source>
        <dbReference type="PIRSR" id="PIRSR640255-2"/>
    </source>
</evidence>
<comment type="similarity">
    <text evidence="1">Belongs to the DNA/RNA non-specific endonuclease family.</text>
</comment>
<keyword evidence="3" id="KW-0255">Endonuclease</keyword>
<dbReference type="EMBL" id="OU900095">
    <property type="protein sequence ID" value="CAG9858194.1"/>
    <property type="molecule type" value="Genomic_DNA"/>
</dbReference>
<evidence type="ECO:0000256" key="6">
    <source>
        <dbReference type="SAM" id="SignalP"/>
    </source>
</evidence>
<dbReference type="PANTHER" id="PTHR13966:SF19">
    <property type="entry name" value="NUCLEASE EXOG, MITOCHONDRIAL"/>
    <property type="match status" value="1"/>
</dbReference>
<feature type="signal peptide" evidence="6">
    <location>
        <begin position="1"/>
        <end position="22"/>
    </location>
</feature>
<name>A0A9N9TGQ8_PHYSR</name>
<dbReference type="OrthoDB" id="5960141at2759"/>
<dbReference type="InterPro" id="IPR001604">
    <property type="entry name" value="Endo_G_ENPP1-like_dom"/>
</dbReference>
<evidence type="ECO:0000256" key="3">
    <source>
        <dbReference type="ARBA" id="ARBA00022759"/>
    </source>
</evidence>
<dbReference type="SMART" id="SM00892">
    <property type="entry name" value="Endonuclease_NS"/>
    <property type="match status" value="1"/>
</dbReference>
<dbReference type="InterPro" id="IPR044925">
    <property type="entry name" value="His-Me_finger_sf"/>
</dbReference>
<dbReference type="AlphaFoldDB" id="A0A9N9TGQ8"/>
<protein>
    <recommendedName>
        <fullName evidence="7">DNA/RNA non-specific endonuclease/pyrophosphatase/phosphodiesterase domain-containing protein</fullName>
    </recommendedName>
</protein>
<keyword evidence="2" id="KW-0540">Nuclease</keyword>
<evidence type="ECO:0000256" key="1">
    <source>
        <dbReference type="ARBA" id="ARBA00010052"/>
    </source>
</evidence>
<feature type="binding site" evidence="5">
    <location>
        <position position="262"/>
    </location>
    <ligand>
        <name>Mg(2+)</name>
        <dbReference type="ChEBI" id="CHEBI:18420"/>
        <note>catalytic</note>
    </ligand>
</feature>
<dbReference type="GO" id="GO:0006309">
    <property type="term" value="P:apoptotic DNA fragmentation"/>
    <property type="evidence" value="ECO:0007669"/>
    <property type="project" value="TreeGrafter"/>
</dbReference>
<keyword evidence="3" id="KW-0378">Hydrolase</keyword>
<dbReference type="GO" id="GO:0004521">
    <property type="term" value="F:RNA endonuclease activity"/>
    <property type="evidence" value="ECO:0007669"/>
    <property type="project" value="TreeGrafter"/>
</dbReference>
<organism evidence="8 9">
    <name type="scientific">Phyllotreta striolata</name>
    <name type="common">Striped flea beetle</name>
    <name type="synonym">Crioceris striolata</name>
    <dbReference type="NCBI Taxonomy" id="444603"/>
    <lineage>
        <taxon>Eukaryota</taxon>
        <taxon>Metazoa</taxon>
        <taxon>Ecdysozoa</taxon>
        <taxon>Arthropoda</taxon>
        <taxon>Hexapoda</taxon>
        <taxon>Insecta</taxon>
        <taxon>Pterygota</taxon>
        <taxon>Neoptera</taxon>
        <taxon>Endopterygota</taxon>
        <taxon>Coleoptera</taxon>
        <taxon>Polyphaga</taxon>
        <taxon>Cucujiformia</taxon>
        <taxon>Chrysomeloidea</taxon>
        <taxon>Chrysomelidae</taxon>
        <taxon>Galerucinae</taxon>
        <taxon>Alticini</taxon>
        <taxon>Phyllotreta</taxon>
    </lineage>
</organism>
<keyword evidence="5" id="KW-0479">Metal-binding</keyword>
<evidence type="ECO:0000259" key="7">
    <source>
        <dbReference type="SMART" id="SM00892"/>
    </source>
</evidence>
<accession>A0A9N9TGQ8</accession>
<feature type="chain" id="PRO_5040309584" description="DNA/RNA non-specific endonuclease/pyrophosphatase/phosphodiesterase domain-containing protein" evidence="6">
    <location>
        <begin position="23"/>
        <end position="403"/>
    </location>
</feature>
<dbReference type="PANTHER" id="PTHR13966">
    <property type="entry name" value="ENDONUCLEASE RELATED"/>
    <property type="match status" value="1"/>
</dbReference>
<dbReference type="InterPro" id="IPR040255">
    <property type="entry name" value="Non-specific_endonuclease"/>
</dbReference>
<feature type="active site" description="Proton acceptor" evidence="4">
    <location>
        <position position="232"/>
    </location>
</feature>
<sequence length="403" mass="45535">MACFRYLSTSLFLLTVLWEASAQDCQINPFQENAPLLVHPENTTIIYPDHGNKYITLKAGQSVKFACPQSRVNLGGDKSIPNQVTAVCVSDTQFKVNGATADWNSVSCDSEPVPTGRLSSSSCAKNARLGDIGFPLGADEFLKIITICFDTVQQTALYSYYDLTRAIGSRGKSPRRPQFAEDRAFYKLNGRTVNQLYLRKTQRKTVNELLGLDDYDTRYIKNGELYFLARGHLTAYADFIYPALQKATCRYINAAPQWQTFNGYNWERAESDTRNFADSRNVDLKVWTGTYGVTTLPSEETDEDIKLYLYSSGSERGIPVPAIYWKLVYEPITKRAIVLIGVNNPYETEFSKYVICPDVSRNVDWLDWRATDLKDGYSYACTLSTFRKVVTYAPNLQVTGLLE</sequence>
<dbReference type="GO" id="GO:0000014">
    <property type="term" value="F:single-stranded DNA endodeoxyribonuclease activity"/>
    <property type="evidence" value="ECO:0007669"/>
    <property type="project" value="TreeGrafter"/>
</dbReference>
<dbReference type="GO" id="GO:0005743">
    <property type="term" value="C:mitochondrial inner membrane"/>
    <property type="evidence" value="ECO:0007669"/>
    <property type="project" value="TreeGrafter"/>
</dbReference>